<dbReference type="EMBL" id="CP024700">
    <property type="protein sequence ID" value="ATV61747.1"/>
    <property type="molecule type" value="Genomic_DNA"/>
</dbReference>
<evidence type="ECO:0000256" key="1">
    <source>
        <dbReference type="SAM" id="Coils"/>
    </source>
</evidence>
<dbReference type="Pfam" id="PF07508">
    <property type="entry name" value="Recombinase"/>
    <property type="match status" value="1"/>
</dbReference>
<sequence length="474" mass="56420">MEKVAIYIRVSKKEQSKDNGSESSLNIQLKKCLDYCKEKNYEVLKVYQDVESGRVDDRKEFNELFESISKKIYTKIVFWEVSRIARKISTGMKFFEELELYKITFDSISQPYLKDFMTLSIFLAWGAEDIKQMSLRIRSNLEEKTKAGYFVHGNPATGYMRGENKMIVPDPEKAPFILKIFETYAETHNLSEVGRRFKKTRSDIVEIIDNKIYIGFVPFRRYVKELNEKKRKESRKNIKWYKGLHEPIVPLELFEFCQSLREKNMKVRASFGNAKPYLLYSSLIYCKCGHKMYQQKRKKSYETKNGKVVRTYYSYTCVNRKCRKVFSAKTMDKAIKDLILNSKELEELNQYSSKDKKNEEKKFLKLKNDLKLLENEKERVINLFQKGYINEEELDNKFKDINNDLKITKEKVSEFEKILNISTPKDIKILEKLKFIIENYDDEDIIETKKILKILIKEIRIISFKPLKLSILFY</sequence>
<dbReference type="SMART" id="SM00857">
    <property type="entry name" value="Resolvase"/>
    <property type="match status" value="1"/>
</dbReference>
<dbReference type="InterPro" id="IPR050639">
    <property type="entry name" value="SSR_resolvase"/>
</dbReference>
<gene>
    <name evidence="4" type="ORF">CTM74_07880</name>
</gene>
<dbReference type="CDD" id="cd00338">
    <property type="entry name" value="Ser_Recombinase"/>
    <property type="match status" value="1"/>
</dbReference>
<dbReference type="SUPFAM" id="SSF53041">
    <property type="entry name" value="Resolvase-like"/>
    <property type="match status" value="1"/>
</dbReference>
<dbReference type="Proteomes" id="UP000228552">
    <property type="component" value="Chromosome"/>
</dbReference>
<keyword evidence="1" id="KW-0175">Coiled coil</keyword>
<dbReference type="Pfam" id="PF00239">
    <property type="entry name" value="Resolvase"/>
    <property type="match status" value="1"/>
</dbReference>
<dbReference type="Gene3D" id="3.40.50.1390">
    <property type="entry name" value="Resolvase, N-terminal catalytic domain"/>
    <property type="match status" value="1"/>
</dbReference>
<feature type="domain" description="Recombinase" evidence="3">
    <location>
        <begin position="156"/>
        <end position="267"/>
    </location>
</feature>
<feature type="domain" description="Resolvase/invertase-type recombinase catalytic" evidence="2">
    <location>
        <begin position="3"/>
        <end position="162"/>
    </location>
</feature>
<protein>
    <submittedName>
        <fullName evidence="4">Resolvase</fullName>
    </submittedName>
</protein>
<accession>A0AAD0F204</accession>
<keyword evidence="5" id="KW-1185">Reference proteome</keyword>
<dbReference type="InterPro" id="IPR011109">
    <property type="entry name" value="DNA_bind_recombinase_dom"/>
</dbReference>
<dbReference type="RefSeq" id="WP_099987688.1">
    <property type="nucleotide sequence ID" value="NZ_CP024700.1"/>
</dbReference>
<dbReference type="GO" id="GO:0000150">
    <property type="term" value="F:DNA strand exchange activity"/>
    <property type="evidence" value="ECO:0007669"/>
    <property type="project" value="InterPro"/>
</dbReference>
<evidence type="ECO:0000313" key="4">
    <source>
        <dbReference type="EMBL" id="ATV61747.1"/>
    </source>
</evidence>
<dbReference type="InterPro" id="IPR006119">
    <property type="entry name" value="Resolv_N"/>
</dbReference>
<dbReference type="AlphaFoldDB" id="A0AAD0F204"/>
<proteinExistence type="predicted"/>
<evidence type="ECO:0000313" key="5">
    <source>
        <dbReference type="Proteomes" id="UP000228552"/>
    </source>
</evidence>
<dbReference type="PROSITE" id="PS51737">
    <property type="entry name" value="RECOMBINASE_DNA_BIND"/>
    <property type="match status" value="1"/>
</dbReference>
<dbReference type="GO" id="GO:0003677">
    <property type="term" value="F:DNA binding"/>
    <property type="evidence" value="ECO:0007669"/>
    <property type="project" value="InterPro"/>
</dbReference>
<name>A0AAD0F204_9FUSO</name>
<organism evidence="4 5">
    <name type="scientific">Fusobacterium pseudoperiodonticum</name>
    <dbReference type="NCBI Taxonomy" id="2663009"/>
    <lineage>
        <taxon>Bacteria</taxon>
        <taxon>Fusobacteriati</taxon>
        <taxon>Fusobacteriota</taxon>
        <taxon>Fusobacteriia</taxon>
        <taxon>Fusobacteriales</taxon>
        <taxon>Fusobacteriaceae</taxon>
        <taxon>Fusobacterium</taxon>
    </lineage>
</organism>
<evidence type="ECO:0000259" key="2">
    <source>
        <dbReference type="PROSITE" id="PS51736"/>
    </source>
</evidence>
<dbReference type="PANTHER" id="PTHR30461">
    <property type="entry name" value="DNA-INVERTASE FROM LAMBDOID PROPHAGE"/>
    <property type="match status" value="1"/>
</dbReference>
<reference evidence="4 5" key="1">
    <citation type="submission" date="2017-11" db="EMBL/GenBank/DDBJ databases">
        <title>Genome sequencing of Fusobacterium periodonticum KCOM 1263.</title>
        <authorList>
            <person name="Kook J.-K."/>
            <person name="Park S.-N."/>
            <person name="Lim Y.K."/>
        </authorList>
    </citation>
    <scope>NUCLEOTIDE SEQUENCE [LARGE SCALE GENOMIC DNA]</scope>
    <source>
        <strain evidence="4 5">KCOM 1263</strain>
    </source>
</reference>
<dbReference type="InterPro" id="IPR038109">
    <property type="entry name" value="DNA_bind_recomb_sf"/>
</dbReference>
<dbReference type="PANTHER" id="PTHR30461:SF23">
    <property type="entry name" value="DNA RECOMBINASE-RELATED"/>
    <property type="match status" value="1"/>
</dbReference>
<dbReference type="Gene3D" id="3.90.1750.20">
    <property type="entry name" value="Putative Large Serine Recombinase, Chain B, Domain 2"/>
    <property type="match status" value="1"/>
</dbReference>
<dbReference type="InterPro" id="IPR036162">
    <property type="entry name" value="Resolvase-like_N_sf"/>
</dbReference>
<evidence type="ECO:0000259" key="3">
    <source>
        <dbReference type="PROSITE" id="PS51737"/>
    </source>
</evidence>
<dbReference type="PROSITE" id="PS51736">
    <property type="entry name" value="RECOMBINASES_3"/>
    <property type="match status" value="1"/>
</dbReference>
<feature type="coiled-coil region" evidence="1">
    <location>
        <begin position="356"/>
        <end position="411"/>
    </location>
</feature>